<feature type="transmembrane region" description="Helical" evidence="1">
    <location>
        <begin position="47"/>
        <end position="72"/>
    </location>
</feature>
<protein>
    <submittedName>
        <fullName evidence="2">Uncharacterized protein</fullName>
    </submittedName>
</protein>
<evidence type="ECO:0000313" key="2">
    <source>
        <dbReference type="EMBL" id="ERJ04909.1"/>
    </source>
</evidence>
<gene>
    <name evidence="2" type="ORF">HLRTI_003140</name>
</gene>
<keyword evidence="1" id="KW-0472">Membrane</keyword>
<reference evidence="2 3" key="2">
    <citation type="journal article" date="2013" name="PLoS ONE">
        <title>INDIGO - INtegrated Data Warehouse of MIcrobial GenOmes with Examples from the Red Sea Extremophiles.</title>
        <authorList>
            <person name="Alam I."/>
            <person name="Antunes A."/>
            <person name="Kamau A.A."/>
            <person name="Ba Alawi W."/>
            <person name="Kalkatawi M."/>
            <person name="Stingl U."/>
            <person name="Bajic V.B."/>
        </authorList>
    </citation>
    <scope>NUCLEOTIDE SEQUENCE [LARGE SCALE GENOMIC DNA]</scope>
    <source>
        <strain evidence="2 3">SARL4B</strain>
    </source>
</reference>
<keyword evidence="1" id="KW-1133">Transmembrane helix</keyword>
<dbReference type="AlphaFoldDB" id="U2F8P8"/>
<name>U2F8P8_9EURY</name>
<evidence type="ECO:0000313" key="3">
    <source>
        <dbReference type="Proteomes" id="UP000003861"/>
    </source>
</evidence>
<evidence type="ECO:0000256" key="1">
    <source>
        <dbReference type="SAM" id="Phobius"/>
    </source>
</evidence>
<sequence>MALPFRERFWKTVCSAERTFLFLFIFTFTLVVVALITMPALEPGTGAWVVMQFDLAIFGVLLVFVSLILWTCRSRRKRSNSKSEGDSKQ</sequence>
<proteinExistence type="predicted"/>
<accession>U2F8P8</accession>
<organism evidence="2 3">
    <name type="scientific">Halorhabdus tiamatea SARL4B</name>
    <dbReference type="NCBI Taxonomy" id="1033806"/>
    <lineage>
        <taxon>Archaea</taxon>
        <taxon>Methanobacteriati</taxon>
        <taxon>Methanobacteriota</taxon>
        <taxon>Stenosarchaea group</taxon>
        <taxon>Halobacteria</taxon>
        <taxon>Halobacteriales</taxon>
        <taxon>Haloarculaceae</taxon>
        <taxon>Halorhabdus</taxon>
    </lineage>
</organism>
<dbReference type="Proteomes" id="UP000003861">
    <property type="component" value="Unassembled WGS sequence"/>
</dbReference>
<keyword evidence="1" id="KW-0812">Transmembrane</keyword>
<comment type="caution">
    <text evidence="2">The sequence shown here is derived from an EMBL/GenBank/DDBJ whole genome shotgun (WGS) entry which is preliminary data.</text>
</comment>
<feature type="transmembrane region" description="Helical" evidence="1">
    <location>
        <begin position="20"/>
        <end position="41"/>
    </location>
</feature>
<reference evidence="2 3" key="1">
    <citation type="journal article" date="2011" name="J. Bacteriol.">
        <title>Genome sequence of Halorhabdus tiamatea, the first archaeon isolated from a deep-sea anoxic brine lake.</title>
        <authorList>
            <person name="Antunes A."/>
            <person name="Alam I."/>
            <person name="Bajic V.B."/>
            <person name="Stingl U."/>
        </authorList>
    </citation>
    <scope>NUCLEOTIDE SEQUENCE [LARGE SCALE GENOMIC DNA]</scope>
    <source>
        <strain evidence="2 3">SARL4B</strain>
    </source>
</reference>
<dbReference type="EMBL" id="AFNT02000051">
    <property type="protein sequence ID" value="ERJ04909.1"/>
    <property type="molecule type" value="Genomic_DNA"/>
</dbReference>